<sequence length="194" mass="21539">MVDFAWTLLTETRTIYNSSSGMSDETALTETIARAVQELEGAVVTSLPNPLPPELQSLTSASKDITSDLLAILNAIKSRGTCRRVEDTRKEIGQLARAIDRLETVKTRLDLERKEDLSSLENRLISSLDLLIQSRHPANGRDGYQDLKTCISKEKIKHVQRSVAAGLGYLRDMLSATTQLTHVASTMREDQPFP</sequence>
<name>A0ABR2V5W9_9PEZI</name>
<dbReference type="Proteomes" id="UP001408356">
    <property type="component" value="Unassembled WGS sequence"/>
</dbReference>
<evidence type="ECO:0000313" key="3">
    <source>
        <dbReference type="Proteomes" id="UP001408356"/>
    </source>
</evidence>
<comment type="caution">
    <text evidence="2">The sequence shown here is derived from an EMBL/GenBank/DDBJ whole genome shotgun (WGS) entry which is preliminary data.</text>
</comment>
<keyword evidence="3" id="KW-1185">Reference proteome</keyword>
<feature type="coiled-coil region" evidence="1">
    <location>
        <begin position="85"/>
        <end position="115"/>
    </location>
</feature>
<evidence type="ECO:0000313" key="2">
    <source>
        <dbReference type="EMBL" id="KAK9422312.1"/>
    </source>
</evidence>
<protein>
    <submittedName>
        <fullName evidence="2">Uncharacterized protein</fullName>
    </submittedName>
</protein>
<organism evidence="2 3">
    <name type="scientific">Seiridium unicorne</name>
    <dbReference type="NCBI Taxonomy" id="138068"/>
    <lineage>
        <taxon>Eukaryota</taxon>
        <taxon>Fungi</taxon>
        <taxon>Dikarya</taxon>
        <taxon>Ascomycota</taxon>
        <taxon>Pezizomycotina</taxon>
        <taxon>Sordariomycetes</taxon>
        <taxon>Xylariomycetidae</taxon>
        <taxon>Amphisphaeriales</taxon>
        <taxon>Sporocadaceae</taxon>
        <taxon>Seiridium</taxon>
    </lineage>
</organism>
<reference evidence="2 3" key="1">
    <citation type="journal article" date="2024" name="J. Plant Pathol.">
        <title>Sequence and assembly of the genome of Seiridium unicorne, isolate CBS 538.82, causal agent of cypress canker disease.</title>
        <authorList>
            <person name="Scali E."/>
            <person name="Rocca G.D."/>
            <person name="Danti R."/>
            <person name="Garbelotto M."/>
            <person name="Barberini S."/>
            <person name="Baroncelli R."/>
            <person name="Emiliani G."/>
        </authorList>
    </citation>
    <scope>NUCLEOTIDE SEQUENCE [LARGE SCALE GENOMIC DNA]</scope>
    <source>
        <strain evidence="2 3">BM-138-508</strain>
    </source>
</reference>
<proteinExistence type="predicted"/>
<evidence type="ECO:0000256" key="1">
    <source>
        <dbReference type="SAM" id="Coils"/>
    </source>
</evidence>
<accession>A0ABR2V5W9</accession>
<gene>
    <name evidence="2" type="ORF">SUNI508_04991</name>
</gene>
<keyword evidence="1" id="KW-0175">Coiled coil</keyword>
<dbReference type="EMBL" id="JARVKF010000124">
    <property type="protein sequence ID" value="KAK9422312.1"/>
    <property type="molecule type" value="Genomic_DNA"/>
</dbReference>